<protein>
    <submittedName>
        <fullName evidence="3">DUF1835 domain-containing protein</fullName>
    </submittedName>
</protein>
<gene>
    <name evidence="3" type="ORF">ACFSY7_05065</name>
</gene>
<keyword evidence="4" id="KW-1185">Reference proteome</keyword>
<dbReference type="InterPro" id="IPR014973">
    <property type="entry name" value="DUF1835"/>
</dbReference>
<dbReference type="Pfam" id="PF08874">
    <property type="entry name" value="DUF1835"/>
    <property type="match status" value="1"/>
</dbReference>
<sequence>MEKSDLMKQKIDELSENQAKNLLLDLYMELDENDEIWFNEHLKHQLEWDTSTVHIIFGRTACLSLKQALDERVIAFPDVLSMGPIKALDTWKGMEARYAWFKENLHDTYNEFKKMKRKMMQSFRDLKRLTAEQDVVIWTCANSAERLGARIIMAALPQVHTIQLVDTYQGYRDIEQHDTPGFPRTTGEVAPELLSKMAQLPPTHLTAQQVTELKEEGKLWLMSEAKLHLFEAGELKAFDETILDDFILEHVADLQQGSYVKAAELLGDVYSTMRDYTGDTFLEYRVRSLIDQQKLSYKGDLSDMMLYEIKLAEPSDENVDELLQ</sequence>
<dbReference type="Proteomes" id="UP001597568">
    <property type="component" value="Unassembled WGS sequence"/>
</dbReference>
<proteinExistence type="predicted"/>
<feature type="domain" description="DUF3658" evidence="2">
    <location>
        <begin position="204"/>
        <end position="306"/>
    </location>
</feature>
<evidence type="ECO:0000259" key="1">
    <source>
        <dbReference type="Pfam" id="PF08874"/>
    </source>
</evidence>
<evidence type="ECO:0000313" key="4">
    <source>
        <dbReference type="Proteomes" id="UP001597568"/>
    </source>
</evidence>
<accession>A0ABW5XY13</accession>
<evidence type="ECO:0000259" key="2">
    <source>
        <dbReference type="Pfam" id="PF12395"/>
    </source>
</evidence>
<comment type="caution">
    <text evidence="3">The sequence shown here is derived from an EMBL/GenBank/DDBJ whole genome shotgun (WGS) entry which is preliminary data.</text>
</comment>
<dbReference type="RefSeq" id="WP_380147093.1">
    <property type="nucleotide sequence ID" value="NZ_JBHUOR010000025.1"/>
</dbReference>
<evidence type="ECO:0000313" key="3">
    <source>
        <dbReference type="EMBL" id="MFD2867877.1"/>
    </source>
</evidence>
<dbReference type="EMBL" id="JBHUOR010000025">
    <property type="protein sequence ID" value="MFD2867877.1"/>
    <property type="molecule type" value="Genomic_DNA"/>
</dbReference>
<organism evidence="3 4">
    <name type="scientific">Kurthia populi</name>
    <dbReference type="NCBI Taxonomy" id="1562132"/>
    <lineage>
        <taxon>Bacteria</taxon>
        <taxon>Bacillati</taxon>
        <taxon>Bacillota</taxon>
        <taxon>Bacilli</taxon>
        <taxon>Bacillales</taxon>
        <taxon>Caryophanaceae</taxon>
        <taxon>Kurthia</taxon>
    </lineage>
</organism>
<reference evidence="4" key="1">
    <citation type="journal article" date="2019" name="Int. J. Syst. Evol. Microbiol.">
        <title>The Global Catalogue of Microorganisms (GCM) 10K type strain sequencing project: providing services to taxonomists for standard genome sequencing and annotation.</title>
        <authorList>
            <consortium name="The Broad Institute Genomics Platform"/>
            <consortium name="The Broad Institute Genome Sequencing Center for Infectious Disease"/>
            <person name="Wu L."/>
            <person name="Ma J."/>
        </authorList>
    </citation>
    <scope>NUCLEOTIDE SEQUENCE [LARGE SCALE GENOMIC DNA]</scope>
    <source>
        <strain evidence="4">KCTC 33522</strain>
    </source>
</reference>
<dbReference type="Pfam" id="PF12395">
    <property type="entry name" value="DUF3658"/>
    <property type="match status" value="1"/>
</dbReference>
<name>A0ABW5XY13_9BACL</name>
<dbReference type="InterPro" id="IPR022123">
    <property type="entry name" value="DUF3658"/>
</dbReference>
<feature type="domain" description="DUF1835" evidence="1">
    <location>
        <begin position="53"/>
        <end position="160"/>
    </location>
</feature>